<dbReference type="GO" id="GO:0003841">
    <property type="term" value="F:1-acylglycerol-3-phosphate O-acyltransferase activity"/>
    <property type="evidence" value="ECO:0007669"/>
    <property type="project" value="TreeGrafter"/>
</dbReference>
<gene>
    <name evidence="8" type="ORF">D6B99_09845</name>
</gene>
<dbReference type="PANTHER" id="PTHR10434:SF64">
    <property type="entry name" value="1-ACYL-SN-GLYCEROL-3-PHOSPHATE ACYLTRANSFERASE-RELATED"/>
    <property type="match status" value="1"/>
</dbReference>
<keyword evidence="9" id="KW-1185">Reference proteome</keyword>
<feature type="domain" description="Phospholipid/glycerol acyltransferase" evidence="7">
    <location>
        <begin position="79"/>
        <end position="193"/>
    </location>
</feature>
<evidence type="ECO:0000256" key="3">
    <source>
        <dbReference type="ARBA" id="ARBA00022679"/>
    </source>
</evidence>
<evidence type="ECO:0000256" key="5">
    <source>
        <dbReference type="ARBA" id="ARBA00023315"/>
    </source>
</evidence>
<keyword evidence="2" id="KW-0444">Lipid biosynthesis</keyword>
<dbReference type="SMART" id="SM00563">
    <property type="entry name" value="PlsC"/>
    <property type="match status" value="1"/>
</dbReference>
<dbReference type="Pfam" id="PF01553">
    <property type="entry name" value="Acyltransferase"/>
    <property type="match status" value="1"/>
</dbReference>
<name>A0A386HPU4_9BACT</name>
<evidence type="ECO:0000313" key="8">
    <source>
        <dbReference type="EMBL" id="AYD47865.1"/>
    </source>
</evidence>
<dbReference type="OrthoDB" id="9803035at2"/>
<keyword evidence="5 8" id="KW-0012">Acyltransferase</keyword>
<protein>
    <submittedName>
        <fullName evidence="8">1-acyl-sn-glycerol-3-phosphate acyltransferase</fullName>
    </submittedName>
</protein>
<dbReference type="KEGG" id="ark:D6B99_09845"/>
<dbReference type="Proteomes" id="UP000266118">
    <property type="component" value="Chromosome"/>
</dbReference>
<dbReference type="InterPro" id="IPR002123">
    <property type="entry name" value="Plipid/glycerol_acylTrfase"/>
</dbReference>
<feature type="transmembrane region" description="Helical" evidence="6">
    <location>
        <begin position="12"/>
        <end position="32"/>
    </location>
</feature>
<keyword evidence="6" id="KW-0472">Membrane</keyword>
<sequence>MKLFKNIIGRIWALWGLMLFVTTMVVALLFMLPCFFLKDPQRAGLQQKVSRVWMRVFLTLIGCPLKIKNKKVFEKNKNYIIVCNHNSLMDVPVTNPFMAKPTKTIAKKSFAKVPLFGWIYQWGSVLVDRNSEKSRKQSYFDMKAVLSMGMDMVLYPEGTRNKTNQPLKKFHNGAFKLAVDTQHEILPAILFNTRKILPADKFFYLMPHTIELHFLKPTSPLGFSAEELKNKIFEEMWNYYEANY</sequence>
<evidence type="ECO:0000259" key="7">
    <source>
        <dbReference type="SMART" id="SM00563"/>
    </source>
</evidence>
<keyword evidence="4" id="KW-0443">Lipid metabolism</keyword>
<dbReference type="RefSeq" id="WP_119987642.1">
    <property type="nucleotide sequence ID" value="NZ_CP032489.1"/>
</dbReference>
<proteinExistence type="predicted"/>
<dbReference type="CDD" id="cd07989">
    <property type="entry name" value="LPLAT_AGPAT-like"/>
    <property type="match status" value="1"/>
</dbReference>
<keyword evidence="6" id="KW-1133">Transmembrane helix</keyword>
<evidence type="ECO:0000256" key="1">
    <source>
        <dbReference type="ARBA" id="ARBA00005189"/>
    </source>
</evidence>
<dbReference type="AlphaFoldDB" id="A0A386HPU4"/>
<evidence type="ECO:0000256" key="4">
    <source>
        <dbReference type="ARBA" id="ARBA00023098"/>
    </source>
</evidence>
<evidence type="ECO:0000256" key="6">
    <source>
        <dbReference type="SAM" id="Phobius"/>
    </source>
</evidence>
<dbReference type="PANTHER" id="PTHR10434">
    <property type="entry name" value="1-ACYL-SN-GLYCEROL-3-PHOSPHATE ACYLTRANSFERASE"/>
    <property type="match status" value="1"/>
</dbReference>
<dbReference type="SUPFAM" id="SSF69593">
    <property type="entry name" value="Glycerol-3-phosphate (1)-acyltransferase"/>
    <property type="match status" value="1"/>
</dbReference>
<keyword evidence="6" id="KW-0812">Transmembrane</keyword>
<reference evidence="8 9" key="1">
    <citation type="submission" date="2018-09" db="EMBL/GenBank/DDBJ databases">
        <title>Arachidicoccus sp. nov., a bacterium isolated from soil.</title>
        <authorList>
            <person name="Weon H.-Y."/>
            <person name="Kwon S.-W."/>
            <person name="Lee S.A."/>
        </authorList>
    </citation>
    <scope>NUCLEOTIDE SEQUENCE [LARGE SCALE GENOMIC DNA]</scope>
    <source>
        <strain evidence="8 9">KIS59-12</strain>
    </source>
</reference>
<organism evidence="8 9">
    <name type="scientific">Arachidicoccus soli</name>
    <dbReference type="NCBI Taxonomy" id="2341117"/>
    <lineage>
        <taxon>Bacteria</taxon>
        <taxon>Pseudomonadati</taxon>
        <taxon>Bacteroidota</taxon>
        <taxon>Chitinophagia</taxon>
        <taxon>Chitinophagales</taxon>
        <taxon>Chitinophagaceae</taxon>
        <taxon>Arachidicoccus</taxon>
    </lineage>
</organism>
<evidence type="ECO:0000256" key="2">
    <source>
        <dbReference type="ARBA" id="ARBA00022516"/>
    </source>
</evidence>
<evidence type="ECO:0000313" key="9">
    <source>
        <dbReference type="Proteomes" id="UP000266118"/>
    </source>
</evidence>
<dbReference type="EMBL" id="CP032489">
    <property type="protein sequence ID" value="AYD47865.1"/>
    <property type="molecule type" value="Genomic_DNA"/>
</dbReference>
<dbReference type="GO" id="GO:0006654">
    <property type="term" value="P:phosphatidic acid biosynthetic process"/>
    <property type="evidence" value="ECO:0007669"/>
    <property type="project" value="TreeGrafter"/>
</dbReference>
<accession>A0A386HPU4</accession>
<comment type="pathway">
    <text evidence="1">Lipid metabolism.</text>
</comment>
<keyword evidence="3 8" id="KW-0808">Transferase</keyword>